<accession>A0A9W7XN51</accession>
<dbReference type="SUPFAM" id="SSF48439">
    <property type="entry name" value="Protein prenylyltransferase"/>
    <property type="match status" value="1"/>
</dbReference>
<keyword evidence="2" id="KW-1185">Reference proteome</keyword>
<dbReference type="AlphaFoldDB" id="A0A9W7XN51"/>
<reference evidence="1" key="1">
    <citation type="submission" date="2022-07" db="EMBL/GenBank/DDBJ databases">
        <title>Phylogenomic reconstructions and comparative analyses of Kickxellomycotina fungi.</title>
        <authorList>
            <person name="Reynolds N.K."/>
            <person name="Stajich J.E."/>
            <person name="Barry K."/>
            <person name="Grigoriev I.V."/>
            <person name="Crous P."/>
            <person name="Smith M.E."/>
        </authorList>
    </citation>
    <scope>NUCLEOTIDE SEQUENCE</scope>
    <source>
        <strain evidence="1">NBRC 105413</strain>
    </source>
</reference>
<name>A0A9W7XN51_9FUNG</name>
<dbReference type="InterPro" id="IPR002088">
    <property type="entry name" value="Prenyl_trans_a"/>
</dbReference>
<dbReference type="Proteomes" id="UP001145021">
    <property type="component" value="Unassembled WGS sequence"/>
</dbReference>
<dbReference type="GO" id="GO:0008318">
    <property type="term" value="F:protein prenyltransferase activity"/>
    <property type="evidence" value="ECO:0007669"/>
    <property type="project" value="InterPro"/>
</dbReference>
<dbReference type="EMBL" id="JANBOH010000053">
    <property type="protein sequence ID" value="KAJ1646658.1"/>
    <property type="molecule type" value="Genomic_DNA"/>
</dbReference>
<dbReference type="Pfam" id="PF01239">
    <property type="entry name" value="PPTA"/>
    <property type="match status" value="2"/>
</dbReference>
<proteinExistence type="predicted"/>
<gene>
    <name evidence="1" type="ORF">LPJ64_001884</name>
</gene>
<evidence type="ECO:0000313" key="2">
    <source>
        <dbReference type="Proteomes" id="UP001145021"/>
    </source>
</evidence>
<organism evidence="1 2">
    <name type="scientific">Coemansia asiatica</name>
    <dbReference type="NCBI Taxonomy" id="1052880"/>
    <lineage>
        <taxon>Eukaryota</taxon>
        <taxon>Fungi</taxon>
        <taxon>Fungi incertae sedis</taxon>
        <taxon>Zoopagomycota</taxon>
        <taxon>Kickxellomycotina</taxon>
        <taxon>Kickxellomycetes</taxon>
        <taxon>Kickxellales</taxon>
        <taxon>Kickxellaceae</taxon>
        <taxon>Coemansia</taxon>
    </lineage>
</organism>
<evidence type="ECO:0000313" key="1">
    <source>
        <dbReference type="EMBL" id="KAJ1646658.1"/>
    </source>
</evidence>
<comment type="caution">
    <text evidence="1">The sequence shown here is derived from an EMBL/GenBank/DDBJ whole genome shotgun (WGS) entry which is preliminary data.</text>
</comment>
<protein>
    <submittedName>
        <fullName evidence="1">Uncharacterized protein</fullName>
    </submittedName>
</protein>
<sequence>MDLTVKWIESHPADYAACHYLHLLVYSTKGLNSSVSFVCKNVVSACYKNTETSIMTLYSEYESVWNHRRWCTKAMVEYKGKAVVFDEFQFVNSIISKHSNSQQAVELAEKHRGWLNAEFCF</sequence>